<gene>
    <name evidence="1" type="ORF">GCM10017781_01430</name>
    <name evidence="2" type="ORF">HNQ07_000896</name>
</gene>
<reference evidence="1" key="4">
    <citation type="submission" date="2024-05" db="EMBL/GenBank/DDBJ databases">
        <authorList>
            <person name="Sun Q."/>
            <person name="Zhou Y."/>
        </authorList>
    </citation>
    <scope>NUCLEOTIDE SEQUENCE</scope>
    <source>
        <strain evidence="1">CGMCC 1.18437</strain>
    </source>
</reference>
<reference evidence="1" key="1">
    <citation type="journal article" date="2014" name="Int. J. Syst. Evol. Microbiol.">
        <title>Complete genome of a new Firmicutes species belonging to the dominant human colonic microbiota ('Ruminococcus bicirculans') reveals two chromosomes and a selective capacity to utilize plant glucans.</title>
        <authorList>
            <consortium name="NISC Comparative Sequencing Program"/>
            <person name="Wegmann U."/>
            <person name="Louis P."/>
            <person name="Goesmann A."/>
            <person name="Henrissat B."/>
            <person name="Duncan S.H."/>
            <person name="Flint H.J."/>
        </authorList>
    </citation>
    <scope>NUCLEOTIDE SEQUENCE</scope>
    <source>
        <strain evidence="1">CGMCC 1.18437</strain>
    </source>
</reference>
<dbReference type="EMBL" id="JACHFK010000001">
    <property type="protein sequence ID" value="MBB5375452.1"/>
    <property type="molecule type" value="Genomic_DNA"/>
</dbReference>
<protein>
    <submittedName>
        <fullName evidence="2">Uncharacterized protein</fullName>
    </submittedName>
</protein>
<comment type="caution">
    <text evidence="2">The sequence shown here is derived from an EMBL/GenBank/DDBJ whole genome shotgun (WGS) entry which is preliminary data.</text>
</comment>
<accession>A0A7W8KC39</accession>
<evidence type="ECO:0000313" key="1">
    <source>
        <dbReference type="EMBL" id="GHF29172.1"/>
    </source>
</evidence>
<reference evidence="2 3" key="3">
    <citation type="submission" date="2020-08" db="EMBL/GenBank/DDBJ databases">
        <title>Genomic Encyclopedia of Type Strains, Phase IV (KMG-IV): sequencing the most valuable type-strain genomes for metagenomic binning, comparative biology and taxonomic classification.</title>
        <authorList>
            <person name="Goeker M."/>
        </authorList>
    </citation>
    <scope>NUCLEOTIDE SEQUENCE [LARGE SCALE GENOMIC DNA]</scope>
    <source>
        <strain evidence="2 3">DSM 27521</strain>
    </source>
</reference>
<organism evidence="2 3">
    <name type="scientific">Deinococcus metalli</name>
    <dbReference type="NCBI Taxonomy" id="1141878"/>
    <lineage>
        <taxon>Bacteria</taxon>
        <taxon>Thermotogati</taxon>
        <taxon>Deinococcota</taxon>
        <taxon>Deinococci</taxon>
        <taxon>Deinococcales</taxon>
        <taxon>Deinococcaceae</taxon>
        <taxon>Deinococcus</taxon>
    </lineage>
</organism>
<evidence type="ECO:0000313" key="2">
    <source>
        <dbReference type="EMBL" id="MBB5375452.1"/>
    </source>
</evidence>
<evidence type="ECO:0000313" key="3">
    <source>
        <dbReference type="Proteomes" id="UP000539473"/>
    </source>
</evidence>
<dbReference type="RefSeq" id="WP_184109656.1">
    <property type="nucleotide sequence ID" value="NZ_BNAJ01000001.1"/>
</dbReference>
<dbReference type="Proteomes" id="UP000539473">
    <property type="component" value="Unassembled WGS sequence"/>
</dbReference>
<name>A0A7W8KC39_9DEIO</name>
<keyword evidence="4" id="KW-1185">Reference proteome</keyword>
<evidence type="ECO:0000313" key="4">
    <source>
        <dbReference type="Proteomes" id="UP000619376"/>
    </source>
</evidence>
<dbReference type="EMBL" id="BNAJ01000001">
    <property type="protein sequence ID" value="GHF29172.1"/>
    <property type="molecule type" value="Genomic_DNA"/>
</dbReference>
<reference evidence="4" key="2">
    <citation type="journal article" date="2019" name="Int. J. Syst. Evol. Microbiol.">
        <title>The Global Catalogue of Microorganisms (GCM) 10K type strain sequencing project: providing services to taxonomists for standard genome sequencing and annotation.</title>
        <authorList>
            <consortium name="The Broad Institute Genomics Platform"/>
            <consortium name="The Broad Institute Genome Sequencing Center for Infectious Disease"/>
            <person name="Wu L."/>
            <person name="Ma J."/>
        </authorList>
    </citation>
    <scope>NUCLEOTIDE SEQUENCE [LARGE SCALE GENOMIC DNA]</scope>
    <source>
        <strain evidence="4">CGMCC 1.18437</strain>
    </source>
</reference>
<dbReference type="Proteomes" id="UP000619376">
    <property type="component" value="Unassembled WGS sequence"/>
</dbReference>
<proteinExistence type="predicted"/>
<sequence length="145" mass="16106">MDFPEHERVLDVMQQGSLLLSRVERQEDRARPGPTGVRLRILNRGTRPVTVDHVTFQQEDLTVTAPLNTRVDSARYLVVVGPGTLDALALQASRQGQSALFKPPLPFDMTVSVSTPYGPIAFTLRLCWGFRTEGGYGFTLQDHPS</sequence>
<dbReference type="AlphaFoldDB" id="A0A7W8KC39"/>